<evidence type="ECO:0000313" key="1">
    <source>
        <dbReference type="EMBL" id="MCG2432159.1"/>
    </source>
</evidence>
<accession>A0A9X1R6Z8</accession>
<evidence type="ECO:0000313" key="2">
    <source>
        <dbReference type="Proteomes" id="UP001139462"/>
    </source>
</evidence>
<dbReference type="RefSeq" id="WP_237609226.1">
    <property type="nucleotide sequence ID" value="NZ_JAIRBB010000025.1"/>
</dbReference>
<keyword evidence="2" id="KW-1185">Reference proteome</keyword>
<dbReference type="Proteomes" id="UP001139462">
    <property type="component" value="Unassembled WGS sequence"/>
</dbReference>
<proteinExistence type="predicted"/>
<protein>
    <submittedName>
        <fullName evidence="1">Uncharacterized protein</fullName>
    </submittedName>
</protein>
<name>A0A9X1R6Z8_9FLAO</name>
<sequence>MNTKRNIKEIAPLLANDFVDLEESIFDTDLYSDFLTKNFERLGIFNKYLICKLHDSWIINIINQNDSLLIELNDFSTYVFAHSIIDKFELSIDPDYISFPIKIELKGNLKLEYNKVDDFGNLIKIEPLKLDEYLYEQVSKIENNRIEIVFHFWKSNLDTEKPGERIIVIASAKNIVLTENQDKAWNETFGNKYDKYYEYFKSQFDSDRYVSDHNECAKLITEFENKKNK</sequence>
<dbReference type="EMBL" id="JAIRBB010000025">
    <property type="protein sequence ID" value="MCG2432159.1"/>
    <property type="molecule type" value="Genomic_DNA"/>
</dbReference>
<comment type="caution">
    <text evidence="1">The sequence shown here is derived from an EMBL/GenBank/DDBJ whole genome shotgun (WGS) entry which is preliminary data.</text>
</comment>
<organism evidence="1 2">
    <name type="scientific">Aequorivita xiaoshiensis</name>
    <dbReference type="NCBI Taxonomy" id="2874476"/>
    <lineage>
        <taxon>Bacteria</taxon>
        <taxon>Pseudomonadati</taxon>
        <taxon>Bacteroidota</taxon>
        <taxon>Flavobacteriia</taxon>
        <taxon>Flavobacteriales</taxon>
        <taxon>Flavobacteriaceae</taxon>
        <taxon>Aequorivita</taxon>
    </lineage>
</organism>
<gene>
    <name evidence="1" type="ORF">K8344_13610</name>
</gene>
<dbReference type="AlphaFoldDB" id="A0A9X1R6Z8"/>
<reference evidence="1" key="1">
    <citation type="submission" date="2021-09" db="EMBL/GenBank/DDBJ databases">
        <title>Genome of Aequorivita sp. strain F64183.</title>
        <authorList>
            <person name="Wang Y."/>
        </authorList>
    </citation>
    <scope>NUCLEOTIDE SEQUENCE</scope>
    <source>
        <strain evidence="1">F64183</strain>
    </source>
</reference>